<dbReference type="EMBL" id="QGDJ01000011">
    <property type="protein sequence ID" value="PWJ15029.1"/>
    <property type="molecule type" value="Genomic_DNA"/>
</dbReference>
<dbReference type="EMBL" id="UETC01000011">
    <property type="protein sequence ID" value="SSA49878.1"/>
    <property type="molecule type" value="Genomic_DNA"/>
</dbReference>
<name>A0A2Y9B320_9RHOB</name>
<keyword evidence="4" id="KW-1185">Reference proteome</keyword>
<organism evidence="3 5">
    <name type="scientific">Jannaschia seohaensis</name>
    <dbReference type="NCBI Taxonomy" id="475081"/>
    <lineage>
        <taxon>Bacteria</taxon>
        <taxon>Pseudomonadati</taxon>
        <taxon>Pseudomonadota</taxon>
        <taxon>Alphaproteobacteria</taxon>
        <taxon>Rhodobacterales</taxon>
        <taxon>Roseobacteraceae</taxon>
        <taxon>Jannaschia</taxon>
    </lineage>
</organism>
<dbReference type="InterPro" id="IPR036844">
    <property type="entry name" value="Hint_dom_sf"/>
</dbReference>
<gene>
    <name evidence="2" type="ORF">BCF38_11146</name>
    <name evidence="3" type="ORF">SAMN05421539_11146</name>
</gene>
<dbReference type="Pfam" id="PF13403">
    <property type="entry name" value="Hint_2"/>
    <property type="match status" value="1"/>
</dbReference>
<evidence type="ECO:0000313" key="2">
    <source>
        <dbReference type="EMBL" id="PWJ15029.1"/>
    </source>
</evidence>
<accession>A0A2Y9B320</accession>
<protein>
    <submittedName>
        <fullName evidence="3">Hint domain-containing protein</fullName>
    </submittedName>
</protein>
<dbReference type="SUPFAM" id="SSF51294">
    <property type="entry name" value="Hedgehog/intein (Hint) domain"/>
    <property type="match status" value="1"/>
</dbReference>
<evidence type="ECO:0000259" key="1">
    <source>
        <dbReference type="Pfam" id="PF13403"/>
    </source>
</evidence>
<dbReference type="Proteomes" id="UP000245839">
    <property type="component" value="Unassembled WGS sequence"/>
</dbReference>
<evidence type="ECO:0000313" key="4">
    <source>
        <dbReference type="Proteomes" id="UP000245839"/>
    </source>
</evidence>
<dbReference type="Proteomes" id="UP000251571">
    <property type="component" value="Unassembled WGS sequence"/>
</dbReference>
<feature type="domain" description="Hedgehog/Intein (Hint)" evidence="1">
    <location>
        <begin position="163"/>
        <end position="310"/>
    </location>
</feature>
<evidence type="ECO:0000313" key="5">
    <source>
        <dbReference type="Proteomes" id="UP000251571"/>
    </source>
</evidence>
<dbReference type="AlphaFoldDB" id="A0A2Y9B320"/>
<dbReference type="Gene3D" id="2.170.16.10">
    <property type="entry name" value="Hedgehog/Intein (Hint) domain"/>
    <property type="match status" value="1"/>
</dbReference>
<dbReference type="InterPro" id="IPR028992">
    <property type="entry name" value="Hedgehog/Intein_dom"/>
</dbReference>
<evidence type="ECO:0000313" key="3">
    <source>
        <dbReference type="EMBL" id="SSA49878.1"/>
    </source>
</evidence>
<sequence>MTGYNDKNTGTIGVGMRGTCAAAQVVIIHQVRVDGQTPSTRHPFSAGQFLRWSGAPLRLDGPQARLLTGDQELDAHWRSRVPFAAARLARTRGETPRPRVEPSENDGVLVLGDGTERWTGEVVRAADGTLLLLFQDGLPPAERDLMILRAPAPPVRRQATGTVCFTPGTLIETAKGPRPVETLHPGDVVLTRDDGLQPIEWMGLRCLSAVSLTARPDLRPIRLRAGALGGARPQPDLIVSPDHRVMLTGPKARALWGETEVLARAGDLVDDGRVLRDHSAQDVTYIHMLFARHQVIRANGVEVESFHPGDADLSRLNVAERQELLEIAPGVDADPSAYGAHARRCLNGAELALLRHDGAPAYLS</sequence>
<reference evidence="2 4" key="2">
    <citation type="submission" date="2018-03" db="EMBL/GenBank/DDBJ databases">
        <title>Genomic Encyclopedia of Archaeal and Bacterial Type Strains, Phase II (KMG-II): from individual species to whole genera.</title>
        <authorList>
            <person name="Goeker M."/>
        </authorList>
    </citation>
    <scope>NUCLEOTIDE SEQUENCE [LARGE SCALE GENOMIC DNA]</scope>
    <source>
        <strain evidence="2 4">DSM 25227</strain>
    </source>
</reference>
<proteinExistence type="predicted"/>
<reference evidence="3 5" key="1">
    <citation type="submission" date="2016-10" db="EMBL/GenBank/DDBJ databases">
        <authorList>
            <person name="Cai Z."/>
        </authorList>
    </citation>
    <scope>NUCLEOTIDE SEQUENCE [LARGE SCALE GENOMIC DNA]</scope>
    <source>
        <strain evidence="3 5">DSM 25227</strain>
    </source>
</reference>